<accession>A0A914D1B8</accession>
<evidence type="ECO:0000313" key="1">
    <source>
        <dbReference type="Proteomes" id="UP000887540"/>
    </source>
</evidence>
<protein>
    <submittedName>
        <fullName evidence="2">Uncharacterized protein</fullName>
    </submittedName>
</protein>
<sequence>MQGHPLLADKHVLVFVVVPHDPHVSVHAVGVVQAPHVPQALHPLDVVVDVDVVVVEQALAAGQGDGLQPMSQNRLVVNAAVVIMKPVRYQFPSEPHSKFPVLGPAPGTGLPMG</sequence>
<dbReference type="AlphaFoldDB" id="A0A914D1B8"/>
<evidence type="ECO:0000313" key="2">
    <source>
        <dbReference type="WBParaSite" id="ACRNAN_scaffold1734.g32319.t1"/>
    </source>
</evidence>
<dbReference type="WBParaSite" id="ACRNAN_scaffold1734.g32319.t1">
    <property type="protein sequence ID" value="ACRNAN_scaffold1734.g32319.t1"/>
    <property type="gene ID" value="ACRNAN_scaffold1734.g32319"/>
</dbReference>
<reference evidence="2" key="1">
    <citation type="submission" date="2022-11" db="UniProtKB">
        <authorList>
            <consortium name="WormBaseParasite"/>
        </authorList>
    </citation>
    <scope>IDENTIFICATION</scope>
</reference>
<keyword evidence="1" id="KW-1185">Reference proteome</keyword>
<name>A0A914D1B8_9BILA</name>
<organism evidence="1 2">
    <name type="scientific">Acrobeloides nanus</name>
    <dbReference type="NCBI Taxonomy" id="290746"/>
    <lineage>
        <taxon>Eukaryota</taxon>
        <taxon>Metazoa</taxon>
        <taxon>Ecdysozoa</taxon>
        <taxon>Nematoda</taxon>
        <taxon>Chromadorea</taxon>
        <taxon>Rhabditida</taxon>
        <taxon>Tylenchina</taxon>
        <taxon>Cephalobomorpha</taxon>
        <taxon>Cephaloboidea</taxon>
        <taxon>Cephalobidae</taxon>
        <taxon>Acrobeloides</taxon>
    </lineage>
</organism>
<proteinExistence type="predicted"/>
<dbReference type="Proteomes" id="UP000887540">
    <property type="component" value="Unplaced"/>
</dbReference>